<proteinExistence type="predicted"/>
<evidence type="ECO:0000313" key="1">
    <source>
        <dbReference type="EMBL" id="TWG00829.1"/>
    </source>
</evidence>
<dbReference type="RefSeq" id="WP_211786242.1">
    <property type="nucleotide sequence ID" value="NZ_BAAAMZ010000003.1"/>
</dbReference>
<accession>A0A561UN87</accession>
<keyword evidence="2" id="KW-1185">Reference proteome</keyword>
<reference evidence="1 2" key="1">
    <citation type="submission" date="2019-06" db="EMBL/GenBank/DDBJ databases">
        <title>Sequencing the genomes of 1000 actinobacteria strains.</title>
        <authorList>
            <person name="Klenk H.-P."/>
        </authorList>
    </citation>
    <scope>NUCLEOTIDE SEQUENCE [LARGE SCALE GENOMIC DNA]</scope>
    <source>
        <strain evidence="1 2">DSM 44826</strain>
    </source>
</reference>
<sequence>MRSWKGLGRQRRQLWQRCQRRVDELELPDPFDVTGFIRLLAARRGRPIELIPVTARPQLPCGLLVTTDRADCILYLADTTPLHQQHILLHEAAHLLCGHHEDPGTRLSAAEALLPNLSGALVQRVLGRTVYAEPQEQEAELVASMILHRVQSKGPVGLVTDSQLSWVDSVFGTPGRGGGRG</sequence>
<name>A0A561UN87_9ACTN</name>
<evidence type="ECO:0000313" key="2">
    <source>
        <dbReference type="Proteomes" id="UP000317940"/>
    </source>
</evidence>
<evidence type="ECO:0008006" key="3">
    <source>
        <dbReference type="Google" id="ProtNLM"/>
    </source>
</evidence>
<gene>
    <name evidence="1" type="ORF">FHX73_114709</name>
</gene>
<dbReference type="Proteomes" id="UP000317940">
    <property type="component" value="Unassembled WGS sequence"/>
</dbReference>
<dbReference type="EMBL" id="VIWT01000001">
    <property type="protein sequence ID" value="TWG00829.1"/>
    <property type="molecule type" value="Genomic_DNA"/>
</dbReference>
<comment type="caution">
    <text evidence="1">The sequence shown here is derived from an EMBL/GenBank/DDBJ whole genome shotgun (WGS) entry which is preliminary data.</text>
</comment>
<organism evidence="1 2">
    <name type="scientific">Kitasatospora viridis</name>
    <dbReference type="NCBI Taxonomy" id="281105"/>
    <lineage>
        <taxon>Bacteria</taxon>
        <taxon>Bacillati</taxon>
        <taxon>Actinomycetota</taxon>
        <taxon>Actinomycetes</taxon>
        <taxon>Kitasatosporales</taxon>
        <taxon>Streptomycetaceae</taxon>
        <taxon>Kitasatospora</taxon>
    </lineage>
</organism>
<dbReference type="AlphaFoldDB" id="A0A561UN87"/>
<protein>
    <recommendedName>
        <fullName evidence="3">ParH-like protein</fullName>
    </recommendedName>
</protein>